<dbReference type="PANTHER" id="PTHR20861:SF1">
    <property type="entry name" value="HOMOSERINE KINASE"/>
    <property type="match status" value="1"/>
</dbReference>
<evidence type="ECO:0000256" key="10">
    <source>
        <dbReference type="ARBA" id="ARBA00022840"/>
    </source>
</evidence>
<evidence type="ECO:0000256" key="12">
    <source>
        <dbReference type="HAMAP-Rule" id="MF_00384"/>
    </source>
</evidence>
<comment type="catalytic activity">
    <reaction evidence="11 12">
        <text>L-homoserine + ATP = O-phospho-L-homoserine + ADP + H(+)</text>
        <dbReference type="Rhea" id="RHEA:13985"/>
        <dbReference type="ChEBI" id="CHEBI:15378"/>
        <dbReference type="ChEBI" id="CHEBI:30616"/>
        <dbReference type="ChEBI" id="CHEBI:57476"/>
        <dbReference type="ChEBI" id="CHEBI:57590"/>
        <dbReference type="ChEBI" id="CHEBI:456216"/>
        <dbReference type="EC" id="2.7.1.39"/>
    </reaction>
</comment>
<dbReference type="InterPro" id="IPR006204">
    <property type="entry name" value="GHMP_kinase_N_dom"/>
</dbReference>
<dbReference type="PROSITE" id="PS00627">
    <property type="entry name" value="GHMP_KINASES_ATP"/>
    <property type="match status" value="1"/>
</dbReference>
<evidence type="ECO:0000256" key="5">
    <source>
        <dbReference type="ARBA" id="ARBA00022605"/>
    </source>
</evidence>
<evidence type="ECO:0000256" key="3">
    <source>
        <dbReference type="ARBA" id="ARBA00012078"/>
    </source>
</evidence>
<dbReference type="GO" id="GO:0004413">
    <property type="term" value="F:homoserine kinase activity"/>
    <property type="evidence" value="ECO:0007669"/>
    <property type="project" value="UniProtKB-UniRule"/>
</dbReference>
<evidence type="ECO:0000256" key="1">
    <source>
        <dbReference type="ARBA" id="ARBA00005015"/>
    </source>
</evidence>
<dbReference type="GO" id="GO:0005737">
    <property type="term" value="C:cytoplasm"/>
    <property type="evidence" value="ECO:0007669"/>
    <property type="project" value="UniProtKB-SubCell"/>
</dbReference>
<dbReference type="PIRSF" id="PIRSF000676">
    <property type="entry name" value="Homoser_kin"/>
    <property type="match status" value="1"/>
</dbReference>
<proteinExistence type="inferred from homology"/>
<sequence>MKKALRAYAPASIGNVSLGFDVLGAALAPINGSRLGDEVDICAADAFSLTVKGPFAHKLPGDVDSNIVTKCYYYFCEQMELTGRAVSPVALTLHKNLPIGSGLGSSASSIVAAFAALNDYFDAPFSEDTLLHMMGELEGQISGSIHYDNVAPCYQGGMTLMTGAKEPVTLSLPLNPNWYYAICYSGISVSTAQARDILPKQVDMATALTFGRQLGVFVHALHTENFDLAASVMKDVIAEPYRKSLLPGFDDARAFSESEGALAFGISGSGPTVFAVCNSSEQAARIARYLNDNYIQNQDGFSHVCQIPKSGTVVSPLTEHSDA</sequence>
<dbReference type="InterPro" id="IPR020568">
    <property type="entry name" value="Ribosomal_Su5_D2-typ_SF"/>
</dbReference>
<dbReference type="EMBL" id="JAAAWN010000003">
    <property type="protein sequence ID" value="NDV90236.1"/>
    <property type="molecule type" value="Genomic_DNA"/>
</dbReference>
<dbReference type="InterPro" id="IPR000870">
    <property type="entry name" value="Homoserine_kinase"/>
</dbReference>
<evidence type="ECO:0000256" key="2">
    <source>
        <dbReference type="ARBA" id="ARBA00007370"/>
    </source>
</evidence>
<dbReference type="PRINTS" id="PR00958">
    <property type="entry name" value="HOMSERKINASE"/>
</dbReference>
<dbReference type="Gene3D" id="3.30.230.10">
    <property type="match status" value="1"/>
</dbReference>
<dbReference type="InterPro" id="IPR014721">
    <property type="entry name" value="Ribsml_uS5_D2-typ_fold_subgr"/>
</dbReference>
<feature type="binding site" evidence="12">
    <location>
        <begin position="98"/>
        <end position="108"/>
    </location>
    <ligand>
        <name>ATP</name>
        <dbReference type="ChEBI" id="CHEBI:30616"/>
    </ligand>
</feature>
<evidence type="ECO:0000313" key="15">
    <source>
        <dbReference type="EMBL" id="NDV90236.1"/>
    </source>
</evidence>
<evidence type="ECO:0000259" key="14">
    <source>
        <dbReference type="Pfam" id="PF08544"/>
    </source>
</evidence>
<evidence type="ECO:0000256" key="11">
    <source>
        <dbReference type="ARBA" id="ARBA00049375"/>
    </source>
</evidence>
<keyword evidence="6 12" id="KW-0808">Transferase</keyword>
<dbReference type="GO" id="GO:0009088">
    <property type="term" value="P:threonine biosynthetic process"/>
    <property type="evidence" value="ECO:0007669"/>
    <property type="project" value="UniProtKB-UniRule"/>
</dbReference>
<evidence type="ECO:0000313" key="16">
    <source>
        <dbReference type="Proteomes" id="UP000470213"/>
    </source>
</evidence>
<gene>
    <name evidence="12 15" type="primary">thrB</name>
    <name evidence="15" type="ORF">GTH32_03385</name>
</gene>
<comment type="caution">
    <text evidence="15">The sequence shown here is derived from an EMBL/GenBank/DDBJ whole genome shotgun (WGS) entry which is preliminary data.</text>
</comment>
<reference evidence="15 16" key="1">
    <citation type="submission" date="2020-01" db="EMBL/GenBank/DDBJ databases">
        <authorList>
            <person name="Chen J."/>
            <person name="Zhu S."/>
            <person name="Yang J."/>
        </authorList>
    </citation>
    <scope>NUCLEOTIDE SEQUENCE [LARGE SCALE GENOMIC DNA]</scope>
    <source>
        <strain evidence="15 16">345S023</strain>
    </source>
</reference>
<feature type="domain" description="GHMP kinase C-terminal" evidence="14">
    <location>
        <begin position="219"/>
        <end position="295"/>
    </location>
</feature>
<dbReference type="Pfam" id="PF00288">
    <property type="entry name" value="GHMP_kinases_N"/>
    <property type="match status" value="1"/>
</dbReference>
<keyword evidence="7 12" id="KW-0791">Threonine biosynthesis</keyword>
<comment type="pathway">
    <text evidence="1 12">Amino-acid biosynthesis; L-threonine biosynthesis; L-threonine from L-aspartate: step 4/5.</text>
</comment>
<accession>A0A7X5LIZ1</accession>
<dbReference type="SUPFAM" id="SSF55060">
    <property type="entry name" value="GHMP Kinase, C-terminal domain"/>
    <property type="match status" value="1"/>
</dbReference>
<dbReference type="AlphaFoldDB" id="A0A7X5LIZ1"/>
<protein>
    <recommendedName>
        <fullName evidence="4 12">Homoserine kinase</fullName>
        <shortName evidence="12">HK</shortName>
        <shortName evidence="12">HSK</shortName>
        <ecNumber evidence="3 12">2.7.1.39</ecNumber>
    </recommendedName>
</protein>
<evidence type="ECO:0000256" key="4">
    <source>
        <dbReference type="ARBA" id="ARBA00017858"/>
    </source>
</evidence>
<keyword evidence="9 12" id="KW-0418">Kinase</keyword>
<evidence type="ECO:0000256" key="9">
    <source>
        <dbReference type="ARBA" id="ARBA00022777"/>
    </source>
</evidence>
<dbReference type="NCBIfam" id="NF002288">
    <property type="entry name" value="PRK01212.1-4"/>
    <property type="match status" value="1"/>
</dbReference>
<dbReference type="UniPathway" id="UPA00050">
    <property type="reaction ID" value="UER00064"/>
</dbReference>
<evidence type="ECO:0000259" key="13">
    <source>
        <dbReference type="Pfam" id="PF00288"/>
    </source>
</evidence>
<dbReference type="Gene3D" id="3.30.70.890">
    <property type="entry name" value="GHMP kinase, C-terminal domain"/>
    <property type="match status" value="1"/>
</dbReference>
<comment type="function">
    <text evidence="12">Catalyzes the ATP-dependent phosphorylation of L-homoserine to L-homoserine phosphate.</text>
</comment>
<dbReference type="Proteomes" id="UP000470213">
    <property type="component" value="Unassembled WGS sequence"/>
</dbReference>
<keyword evidence="10 12" id="KW-0067">ATP-binding</keyword>
<keyword evidence="8 12" id="KW-0547">Nucleotide-binding</keyword>
<dbReference type="NCBIfam" id="TIGR00191">
    <property type="entry name" value="thrB"/>
    <property type="match status" value="1"/>
</dbReference>
<dbReference type="RefSeq" id="WP_163083831.1">
    <property type="nucleotide sequence ID" value="NZ_JAAAWN010000003.1"/>
</dbReference>
<name>A0A7X5LIZ1_9ALTE</name>
<dbReference type="InterPro" id="IPR006203">
    <property type="entry name" value="GHMP_knse_ATP-bd_CS"/>
</dbReference>
<dbReference type="HAMAP" id="MF_00384">
    <property type="entry name" value="Homoser_kinase"/>
    <property type="match status" value="1"/>
</dbReference>
<evidence type="ECO:0000256" key="6">
    <source>
        <dbReference type="ARBA" id="ARBA00022679"/>
    </source>
</evidence>
<dbReference type="EC" id="2.7.1.39" evidence="3 12"/>
<dbReference type="InterPro" id="IPR036554">
    <property type="entry name" value="GHMP_kinase_C_sf"/>
</dbReference>
<organism evidence="15 16">
    <name type="scientific">Alteromonas profundi</name>
    <dbReference type="NCBI Taxonomy" id="2696062"/>
    <lineage>
        <taxon>Bacteria</taxon>
        <taxon>Pseudomonadati</taxon>
        <taxon>Pseudomonadota</taxon>
        <taxon>Gammaproteobacteria</taxon>
        <taxon>Alteromonadales</taxon>
        <taxon>Alteromonadaceae</taxon>
        <taxon>Alteromonas/Salinimonas group</taxon>
        <taxon>Alteromonas</taxon>
    </lineage>
</organism>
<comment type="similarity">
    <text evidence="2 12">Belongs to the GHMP kinase family. Homoserine kinase subfamily.</text>
</comment>
<dbReference type="GO" id="GO:0005524">
    <property type="term" value="F:ATP binding"/>
    <property type="evidence" value="ECO:0007669"/>
    <property type="project" value="UniProtKB-UniRule"/>
</dbReference>
<dbReference type="SUPFAM" id="SSF54211">
    <property type="entry name" value="Ribosomal protein S5 domain 2-like"/>
    <property type="match status" value="1"/>
</dbReference>
<evidence type="ECO:0000256" key="7">
    <source>
        <dbReference type="ARBA" id="ARBA00022697"/>
    </source>
</evidence>
<keyword evidence="5 12" id="KW-0028">Amino-acid biosynthesis</keyword>
<dbReference type="PANTHER" id="PTHR20861">
    <property type="entry name" value="HOMOSERINE/4-DIPHOSPHOCYTIDYL-2-C-METHYL-D-ERYTHRITOL KINASE"/>
    <property type="match status" value="1"/>
</dbReference>
<keyword evidence="16" id="KW-1185">Reference proteome</keyword>
<comment type="subcellular location">
    <subcellularLocation>
        <location evidence="12">Cytoplasm</location>
    </subcellularLocation>
</comment>
<feature type="domain" description="GHMP kinase N-terminal" evidence="13">
    <location>
        <begin position="66"/>
        <end position="157"/>
    </location>
</feature>
<evidence type="ECO:0000256" key="8">
    <source>
        <dbReference type="ARBA" id="ARBA00022741"/>
    </source>
</evidence>
<dbReference type="InterPro" id="IPR013750">
    <property type="entry name" value="GHMP_kinase_C_dom"/>
</dbReference>
<dbReference type="Pfam" id="PF08544">
    <property type="entry name" value="GHMP_kinases_C"/>
    <property type="match status" value="1"/>
</dbReference>
<keyword evidence="12" id="KW-0963">Cytoplasm</keyword>